<comment type="catalytic activity">
    <reaction evidence="7">
        <text>(2S)-2-[5-amino-1-(5-phospho-beta-D-ribosyl)imidazole-4-carboxamido]succinate = 5-amino-1-(5-phospho-beta-D-ribosyl)imidazole-4-carboxamide + fumarate</text>
        <dbReference type="Rhea" id="RHEA:23920"/>
        <dbReference type="ChEBI" id="CHEBI:29806"/>
        <dbReference type="ChEBI" id="CHEBI:58443"/>
        <dbReference type="ChEBI" id="CHEBI:58475"/>
        <dbReference type="EC" id="4.3.2.2"/>
    </reaction>
    <physiologicalReaction direction="left-to-right" evidence="7">
        <dbReference type="Rhea" id="RHEA:23921"/>
    </physiologicalReaction>
</comment>
<dbReference type="EC" id="4.3.2.2" evidence="4 10"/>
<proteinExistence type="inferred from homology"/>
<evidence type="ECO:0000259" key="12">
    <source>
        <dbReference type="SMART" id="SM00998"/>
    </source>
</evidence>
<evidence type="ECO:0000256" key="1">
    <source>
        <dbReference type="ARBA" id="ARBA00004706"/>
    </source>
</evidence>
<evidence type="ECO:0000256" key="3">
    <source>
        <dbReference type="ARBA" id="ARBA00008273"/>
    </source>
</evidence>
<evidence type="ECO:0000256" key="8">
    <source>
        <dbReference type="ARBA" id="ARBA00030717"/>
    </source>
</evidence>
<evidence type="ECO:0000313" key="14">
    <source>
        <dbReference type="Proteomes" id="UP001594351"/>
    </source>
</evidence>
<gene>
    <name evidence="13" type="primary">purB</name>
    <name evidence="13" type="ORF">ACFL27_27150</name>
</gene>
<comment type="catalytic activity">
    <reaction evidence="9">
        <text>N(6)-(1,2-dicarboxyethyl)-AMP = fumarate + AMP</text>
        <dbReference type="Rhea" id="RHEA:16853"/>
        <dbReference type="ChEBI" id="CHEBI:29806"/>
        <dbReference type="ChEBI" id="CHEBI:57567"/>
        <dbReference type="ChEBI" id="CHEBI:456215"/>
        <dbReference type="EC" id="4.3.2.2"/>
    </reaction>
    <physiologicalReaction direction="left-to-right" evidence="9">
        <dbReference type="Rhea" id="RHEA:16854"/>
    </physiologicalReaction>
</comment>
<dbReference type="GO" id="GO:0016829">
    <property type="term" value="F:lyase activity"/>
    <property type="evidence" value="ECO:0007669"/>
    <property type="project" value="UniProtKB-KW"/>
</dbReference>
<reference evidence="13 14" key="1">
    <citation type="submission" date="2024-09" db="EMBL/GenBank/DDBJ databases">
        <title>Laminarin stimulates single cell rates of sulfate reduction while oxygen inhibits transcriptomic activity in coastal marine sediment.</title>
        <authorList>
            <person name="Lindsay M."/>
            <person name="Orcutt B."/>
            <person name="Emerson D."/>
            <person name="Stepanauskas R."/>
            <person name="D'Angelo T."/>
        </authorList>
    </citation>
    <scope>NUCLEOTIDE SEQUENCE [LARGE SCALE GENOMIC DNA]</scope>
    <source>
        <strain evidence="13">SAG AM-311-K15</strain>
    </source>
</reference>
<keyword evidence="11" id="KW-0658">Purine biosynthesis</keyword>
<dbReference type="Gene3D" id="1.10.275.10">
    <property type="entry name" value="Fumarase/aspartase (N-terminal domain)"/>
    <property type="match status" value="1"/>
</dbReference>
<comment type="pathway">
    <text evidence="1 11">Purine metabolism; IMP biosynthesis via de novo pathway; 5-amino-1-(5-phospho-D-ribosyl)imidazole-4-carboxamide from 5-amino-1-(5-phospho-D-ribosyl)imidazole-4-carboxylate: step 2/2.</text>
</comment>
<dbReference type="PRINTS" id="PR00145">
    <property type="entry name" value="ARGSUCLYASE"/>
</dbReference>
<protein>
    <recommendedName>
        <fullName evidence="5 10">Adenylosuccinate lyase</fullName>
        <shortName evidence="11">ASL</shortName>
        <ecNumber evidence="4 10">4.3.2.2</ecNumber>
    </recommendedName>
    <alternativeName>
        <fullName evidence="8 11">Adenylosuccinase</fullName>
    </alternativeName>
</protein>
<feature type="domain" description="Adenylosuccinate lyase C-terminal" evidence="12">
    <location>
        <begin position="349"/>
        <end position="429"/>
    </location>
</feature>
<dbReference type="InterPro" id="IPR022761">
    <property type="entry name" value="Fumarate_lyase_N"/>
</dbReference>
<dbReference type="InterPro" id="IPR000362">
    <property type="entry name" value="Fumarate_lyase_fam"/>
</dbReference>
<dbReference type="PANTHER" id="PTHR43172:SF1">
    <property type="entry name" value="ADENYLOSUCCINATE LYASE"/>
    <property type="match status" value="1"/>
</dbReference>
<dbReference type="InterPro" id="IPR024083">
    <property type="entry name" value="Fumarase/histidase_N"/>
</dbReference>
<comment type="caution">
    <text evidence="13">The sequence shown here is derived from an EMBL/GenBank/DDBJ whole genome shotgun (WGS) entry which is preliminary data.</text>
</comment>
<dbReference type="PRINTS" id="PR00149">
    <property type="entry name" value="FUMRATELYASE"/>
</dbReference>
<dbReference type="NCBIfam" id="TIGR00928">
    <property type="entry name" value="purB"/>
    <property type="match status" value="1"/>
</dbReference>
<comment type="similarity">
    <text evidence="3 11">Belongs to the lyase 1 family. Adenylosuccinate lyase subfamily.</text>
</comment>
<evidence type="ECO:0000256" key="11">
    <source>
        <dbReference type="RuleBase" id="RU361172"/>
    </source>
</evidence>
<dbReference type="CDD" id="cd01360">
    <property type="entry name" value="Adenylsuccinate_lyase_1"/>
    <property type="match status" value="1"/>
</dbReference>
<evidence type="ECO:0000313" key="13">
    <source>
        <dbReference type="EMBL" id="MFC1853878.1"/>
    </source>
</evidence>
<dbReference type="EMBL" id="JBHPBY010000633">
    <property type="protein sequence ID" value="MFC1853878.1"/>
    <property type="molecule type" value="Genomic_DNA"/>
</dbReference>
<sequence>MIERYTLPEIQAVWSDEKKLHHWLNIEVAACEAMVEKGLVPAECLTPIKEKAAIDIDRMLEIEAVVHHDVIAFLTMLSEKIGAPARFLHLGLTSSDILDTTLGLQFKESLGLISLKIDQLLAAIKKQACKHKLTPIMGRSHGIHAEPTTFGLKLAIWYEEMRRHKTRLEQTLPRVAVGKISGPVGNYSLVEPYVEEYVCQKLGLVPAKISSQIIQRDRHAEYLSILALLASSLDKIATEIRALQKTEVREVEEPFRKGQKGSSAMPHKRNPIICERISGMSRLVRANAQAGFENVALWHERDISHSSVERIILPDSSYTIFYMLHQMTRIIADLTVFPDNMQLNIDKSHGLYFSQRLMLELVLRGLTREKAYTLVQRNAMESWKTKQELKNIILKDDEFLSILPPAELEKCFDISIFLKHAETIFERVFENENIDQP</sequence>
<evidence type="ECO:0000256" key="10">
    <source>
        <dbReference type="NCBIfam" id="TIGR00928"/>
    </source>
</evidence>
<dbReference type="InterPro" id="IPR019468">
    <property type="entry name" value="AdenyloSucc_lyase_C"/>
</dbReference>
<evidence type="ECO:0000256" key="5">
    <source>
        <dbReference type="ARBA" id="ARBA00017058"/>
    </source>
</evidence>
<evidence type="ECO:0000256" key="2">
    <source>
        <dbReference type="ARBA" id="ARBA00004734"/>
    </source>
</evidence>
<dbReference type="InterPro" id="IPR008948">
    <property type="entry name" value="L-Aspartase-like"/>
</dbReference>
<evidence type="ECO:0000256" key="4">
    <source>
        <dbReference type="ARBA" id="ARBA00012339"/>
    </source>
</evidence>
<name>A0ABV6Z602_UNCC1</name>
<dbReference type="Proteomes" id="UP001594351">
    <property type="component" value="Unassembled WGS sequence"/>
</dbReference>
<evidence type="ECO:0000256" key="7">
    <source>
        <dbReference type="ARBA" id="ARBA00024477"/>
    </source>
</evidence>
<evidence type="ECO:0000256" key="9">
    <source>
        <dbReference type="ARBA" id="ARBA00049115"/>
    </source>
</evidence>
<keyword evidence="14" id="KW-1185">Reference proteome</keyword>
<dbReference type="SMART" id="SM00998">
    <property type="entry name" value="ADSL_C"/>
    <property type="match status" value="1"/>
</dbReference>
<comment type="pathway">
    <text evidence="2 11">Purine metabolism; AMP biosynthesis via de novo pathway; AMP from IMP: step 2/2.</text>
</comment>
<dbReference type="InterPro" id="IPR004769">
    <property type="entry name" value="Pur_lyase"/>
</dbReference>
<dbReference type="SUPFAM" id="SSF48557">
    <property type="entry name" value="L-aspartase-like"/>
    <property type="match status" value="1"/>
</dbReference>
<dbReference type="Pfam" id="PF00206">
    <property type="entry name" value="Lyase_1"/>
    <property type="match status" value="1"/>
</dbReference>
<dbReference type="PROSITE" id="PS00163">
    <property type="entry name" value="FUMARATE_LYASES"/>
    <property type="match status" value="1"/>
</dbReference>
<dbReference type="PANTHER" id="PTHR43172">
    <property type="entry name" value="ADENYLOSUCCINATE LYASE"/>
    <property type="match status" value="1"/>
</dbReference>
<keyword evidence="6 11" id="KW-0456">Lyase</keyword>
<dbReference type="InterPro" id="IPR020557">
    <property type="entry name" value="Fumarate_lyase_CS"/>
</dbReference>
<organism evidence="13 14">
    <name type="scientific">candidate division CSSED10-310 bacterium</name>
    <dbReference type="NCBI Taxonomy" id="2855610"/>
    <lineage>
        <taxon>Bacteria</taxon>
        <taxon>Bacteria division CSSED10-310</taxon>
    </lineage>
</organism>
<evidence type="ECO:0000256" key="6">
    <source>
        <dbReference type="ARBA" id="ARBA00023239"/>
    </source>
</evidence>
<accession>A0ABV6Z602</accession>
<dbReference type="Gene3D" id="1.10.40.30">
    <property type="entry name" value="Fumarase/aspartase (C-terminal domain)"/>
    <property type="match status" value="1"/>
</dbReference>
<dbReference type="Pfam" id="PF10397">
    <property type="entry name" value="ADSL_C"/>
    <property type="match status" value="1"/>
</dbReference>
<dbReference type="Gene3D" id="1.20.200.10">
    <property type="entry name" value="Fumarase/aspartase (Central domain)"/>
    <property type="match status" value="1"/>
</dbReference>